<sequence>MLLLTSGSGKPLLLKDDIESVHDNDDDHKGLSKGKKDGPVMYVYSFFHLIFALASMYSAMLLTGWGNSSAGADVIDVGSFNVGSLLHIVFTSFLYIWSLVAPLVMPDRTTDFA</sequence>
<dbReference type="Proteomes" id="UP001162992">
    <property type="component" value="Chromosome 4"/>
</dbReference>
<gene>
    <name evidence="1" type="ORF">O6H91_04G003600</name>
</gene>
<keyword evidence="2" id="KW-1185">Reference proteome</keyword>
<evidence type="ECO:0000313" key="1">
    <source>
        <dbReference type="EMBL" id="KAJ7557643.1"/>
    </source>
</evidence>
<protein>
    <submittedName>
        <fullName evidence="1">Uncharacterized protein</fullName>
    </submittedName>
</protein>
<organism evidence="1 2">
    <name type="scientific">Diphasiastrum complanatum</name>
    <name type="common">Issler's clubmoss</name>
    <name type="synonym">Lycopodium complanatum</name>
    <dbReference type="NCBI Taxonomy" id="34168"/>
    <lineage>
        <taxon>Eukaryota</taxon>
        <taxon>Viridiplantae</taxon>
        <taxon>Streptophyta</taxon>
        <taxon>Embryophyta</taxon>
        <taxon>Tracheophyta</taxon>
        <taxon>Lycopodiopsida</taxon>
        <taxon>Lycopodiales</taxon>
        <taxon>Lycopodiaceae</taxon>
        <taxon>Lycopodioideae</taxon>
        <taxon>Diphasiastrum</taxon>
    </lineage>
</organism>
<reference evidence="2" key="1">
    <citation type="journal article" date="2024" name="Proc. Natl. Acad. Sci. U.S.A.">
        <title>Extraordinary preservation of gene collinearity over three hundred million years revealed in homosporous lycophytes.</title>
        <authorList>
            <person name="Li C."/>
            <person name="Wickell D."/>
            <person name="Kuo L.Y."/>
            <person name="Chen X."/>
            <person name="Nie B."/>
            <person name="Liao X."/>
            <person name="Peng D."/>
            <person name="Ji J."/>
            <person name="Jenkins J."/>
            <person name="Williams M."/>
            <person name="Shu S."/>
            <person name="Plott C."/>
            <person name="Barry K."/>
            <person name="Rajasekar S."/>
            <person name="Grimwood J."/>
            <person name="Han X."/>
            <person name="Sun S."/>
            <person name="Hou Z."/>
            <person name="He W."/>
            <person name="Dai G."/>
            <person name="Sun C."/>
            <person name="Schmutz J."/>
            <person name="Leebens-Mack J.H."/>
            <person name="Li F.W."/>
            <person name="Wang L."/>
        </authorList>
    </citation>
    <scope>NUCLEOTIDE SEQUENCE [LARGE SCALE GENOMIC DNA]</scope>
    <source>
        <strain evidence="2">cv. PW_Plant_1</strain>
    </source>
</reference>
<comment type="caution">
    <text evidence="1">The sequence shown here is derived from an EMBL/GenBank/DDBJ whole genome shotgun (WGS) entry which is preliminary data.</text>
</comment>
<proteinExistence type="predicted"/>
<evidence type="ECO:0000313" key="2">
    <source>
        <dbReference type="Proteomes" id="UP001162992"/>
    </source>
</evidence>
<accession>A0ACC2DTQ4</accession>
<name>A0ACC2DTQ4_DIPCM</name>
<dbReference type="EMBL" id="CM055095">
    <property type="protein sequence ID" value="KAJ7557643.1"/>
    <property type="molecule type" value="Genomic_DNA"/>
</dbReference>